<name>A0A2N4T1E6_9MICC</name>
<feature type="transmembrane region" description="Helical" evidence="2">
    <location>
        <begin position="268"/>
        <end position="289"/>
    </location>
</feature>
<proteinExistence type="predicted"/>
<feature type="compositionally biased region" description="Low complexity" evidence="1">
    <location>
        <begin position="17"/>
        <end position="31"/>
    </location>
</feature>
<evidence type="ECO:0000256" key="1">
    <source>
        <dbReference type="SAM" id="MobiDB-lite"/>
    </source>
</evidence>
<keyword evidence="2" id="KW-1133">Transmembrane helix</keyword>
<evidence type="ECO:0000313" key="4">
    <source>
        <dbReference type="Proteomes" id="UP000234632"/>
    </source>
</evidence>
<keyword evidence="2" id="KW-0472">Membrane</keyword>
<dbReference type="EMBL" id="LOMZ01000001">
    <property type="protein sequence ID" value="PLC12065.1"/>
    <property type="molecule type" value="Genomic_DNA"/>
</dbReference>
<dbReference type="RefSeq" id="WP_101851732.1">
    <property type="nucleotide sequence ID" value="NZ_LOMZ01000001.1"/>
</dbReference>
<comment type="caution">
    <text evidence="3">The sequence shown here is derived from an EMBL/GenBank/DDBJ whole genome shotgun (WGS) entry which is preliminary data.</text>
</comment>
<feature type="compositionally biased region" description="Basic and acidic residues" evidence="1">
    <location>
        <begin position="50"/>
        <end position="61"/>
    </location>
</feature>
<dbReference type="AlphaFoldDB" id="A0A2N4T1E6"/>
<protein>
    <submittedName>
        <fullName evidence="3">Uncharacterized protein</fullName>
    </submittedName>
</protein>
<accession>A0A2N4T1E6</accession>
<feature type="compositionally biased region" description="Basic and acidic residues" evidence="1">
    <location>
        <begin position="70"/>
        <end position="82"/>
    </location>
</feature>
<organism evidence="3 4">
    <name type="scientific">Kocuria flava</name>
    <dbReference type="NCBI Taxonomy" id="446860"/>
    <lineage>
        <taxon>Bacteria</taxon>
        <taxon>Bacillati</taxon>
        <taxon>Actinomycetota</taxon>
        <taxon>Actinomycetes</taxon>
        <taxon>Micrococcales</taxon>
        <taxon>Micrococcaceae</taxon>
        <taxon>Kocuria</taxon>
    </lineage>
</organism>
<feature type="transmembrane region" description="Helical" evidence="2">
    <location>
        <begin position="187"/>
        <end position="213"/>
    </location>
</feature>
<evidence type="ECO:0000313" key="3">
    <source>
        <dbReference type="EMBL" id="PLC12065.1"/>
    </source>
</evidence>
<feature type="transmembrane region" description="Helical" evidence="2">
    <location>
        <begin position="309"/>
        <end position="333"/>
    </location>
</feature>
<gene>
    <name evidence="3" type="ORF">AUQ48_07235</name>
</gene>
<keyword evidence="2" id="KW-0812">Transmembrane</keyword>
<feature type="compositionally biased region" description="Acidic residues" evidence="1">
    <location>
        <begin position="83"/>
        <end position="92"/>
    </location>
</feature>
<feature type="transmembrane region" description="Helical" evidence="2">
    <location>
        <begin position="233"/>
        <end position="256"/>
    </location>
</feature>
<evidence type="ECO:0000256" key="2">
    <source>
        <dbReference type="SAM" id="Phobius"/>
    </source>
</evidence>
<reference evidence="3 4" key="1">
    <citation type="submission" date="2015-12" db="EMBL/GenBank/DDBJ databases">
        <authorList>
            <person name="Shamseldin A."/>
            <person name="Moawad H."/>
            <person name="Abd El-Rahim W.M."/>
            <person name="Sadowsky M.J."/>
        </authorList>
    </citation>
    <scope>NUCLEOTIDE SEQUENCE [LARGE SCALE GENOMIC DNA]</scope>
    <source>
        <strain evidence="3 4">S43</strain>
    </source>
</reference>
<dbReference type="Proteomes" id="UP000234632">
    <property type="component" value="Unassembled WGS sequence"/>
</dbReference>
<sequence>MTPSSTPGSPVPDDADGPAPWAGTGPSSAPGPGAGDDATRPLPPVSRLPRSGDRDAADRAGAEPGAADHGAADHGAADHGADEDWSWYDDDEQHTRPLPPVSARGRDEDTAPVPPVHGGGSAQDTAVHAAAPSAGVLSAASFPAPGPQAAAPYAGGGEQWRTGEPDPAARLAHQREEFGGMQLVPGFFGWLSALALTWLLLALAGLAAAALGLRLQEGMGGVVDELAAGSPAAWTAAAALGAVELLAFVGGGYAAGRMARFSGARQGVSVWLWSLLGRSAATVAGLVWADTIGLAPVGVSAQALIGELLVPGLLAVVAVLAVDLFGAVLGGLWGTRYHRRVDRWGDTVR</sequence>
<feature type="region of interest" description="Disordered" evidence="1">
    <location>
        <begin position="1"/>
        <end position="123"/>
    </location>
</feature>